<dbReference type="SUPFAM" id="SSF103088">
    <property type="entry name" value="OmpA-like"/>
    <property type="match status" value="1"/>
</dbReference>
<proteinExistence type="inferred from homology"/>
<dbReference type="NCBIfam" id="NF006548">
    <property type="entry name" value="PRK09041.1"/>
    <property type="match status" value="1"/>
</dbReference>
<organism evidence="11 12">
    <name type="scientific">Robbsia andropogonis</name>
    <dbReference type="NCBI Taxonomy" id="28092"/>
    <lineage>
        <taxon>Bacteria</taxon>
        <taxon>Pseudomonadati</taxon>
        <taxon>Pseudomonadota</taxon>
        <taxon>Betaproteobacteria</taxon>
        <taxon>Burkholderiales</taxon>
        <taxon>Burkholderiaceae</taxon>
        <taxon>Robbsia</taxon>
    </lineage>
</organism>
<feature type="domain" description="OmpA-like" evidence="10">
    <location>
        <begin position="178"/>
        <end position="307"/>
    </location>
</feature>
<dbReference type="PATRIC" id="fig|28092.6.peg.1573"/>
<evidence type="ECO:0000256" key="7">
    <source>
        <dbReference type="PROSITE-ProRule" id="PRU00473"/>
    </source>
</evidence>
<gene>
    <name evidence="11" type="ORF">WM40_06630</name>
</gene>
<protein>
    <recommendedName>
        <fullName evidence="10">OmpA-like domain-containing protein</fullName>
    </recommendedName>
</protein>
<name>A0A0F5K2N1_9BURK</name>
<evidence type="ECO:0000256" key="5">
    <source>
        <dbReference type="ARBA" id="ARBA00022989"/>
    </source>
</evidence>
<evidence type="ECO:0000256" key="2">
    <source>
        <dbReference type="ARBA" id="ARBA00008914"/>
    </source>
</evidence>
<evidence type="ECO:0000313" key="12">
    <source>
        <dbReference type="Proteomes" id="UP000033618"/>
    </source>
</evidence>
<keyword evidence="4 9" id="KW-0812">Transmembrane</keyword>
<dbReference type="Pfam" id="PF13677">
    <property type="entry name" value="MotB_plug"/>
    <property type="match status" value="1"/>
</dbReference>
<evidence type="ECO:0000256" key="6">
    <source>
        <dbReference type="ARBA" id="ARBA00023136"/>
    </source>
</evidence>
<feature type="transmembrane region" description="Helical" evidence="9">
    <location>
        <begin position="28"/>
        <end position="48"/>
    </location>
</feature>
<dbReference type="CDD" id="cd07185">
    <property type="entry name" value="OmpA_C-like"/>
    <property type="match status" value="1"/>
</dbReference>
<feature type="region of interest" description="Disordered" evidence="8">
    <location>
        <begin position="81"/>
        <end position="132"/>
    </location>
</feature>
<dbReference type="InterPro" id="IPR025713">
    <property type="entry name" value="MotB-like_N_dom"/>
</dbReference>
<evidence type="ECO:0000256" key="3">
    <source>
        <dbReference type="ARBA" id="ARBA00022475"/>
    </source>
</evidence>
<keyword evidence="5 9" id="KW-1133">Transmembrane helix</keyword>
<comment type="similarity">
    <text evidence="2">Belongs to the MotB family.</text>
</comment>
<comment type="caution">
    <text evidence="11">The sequence shown here is derived from an EMBL/GenBank/DDBJ whole genome shotgun (WGS) entry which is preliminary data.</text>
</comment>
<evidence type="ECO:0000313" key="11">
    <source>
        <dbReference type="EMBL" id="KKB64185.1"/>
    </source>
</evidence>
<dbReference type="EMBL" id="LAQU01000005">
    <property type="protein sequence ID" value="KKB64185.1"/>
    <property type="molecule type" value="Genomic_DNA"/>
</dbReference>
<dbReference type="RefSeq" id="WP_046152503.1">
    <property type="nucleotide sequence ID" value="NZ_CADFGU010000003.1"/>
</dbReference>
<keyword evidence="6 7" id="KW-0472">Membrane</keyword>
<dbReference type="Proteomes" id="UP000033618">
    <property type="component" value="Unassembled WGS sequence"/>
</dbReference>
<comment type="subcellular location">
    <subcellularLocation>
        <location evidence="1">Cell membrane</location>
        <topology evidence="1">Single-pass membrane protein</topology>
    </subcellularLocation>
</comment>
<feature type="region of interest" description="Disordered" evidence="8">
    <location>
        <begin position="315"/>
        <end position="335"/>
    </location>
</feature>
<evidence type="ECO:0000256" key="4">
    <source>
        <dbReference type="ARBA" id="ARBA00022692"/>
    </source>
</evidence>
<dbReference type="InterPro" id="IPR006665">
    <property type="entry name" value="OmpA-like"/>
</dbReference>
<dbReference type="PROSITE" id="PS51123">
    <property type="entry name" value="OMPA_2"/>
    <property type="match status" value="1"/>
</dbReference>
<keyword evidence="12" id="KW-1185">Reference proteome</keyword>
<evidence type="ECO:0000256" key="8">
    <source>
        <dbReference type="SAM" id="MobiDB-lite"/>
    </source>
</evidence>
<dbReference type="AlphaFoldDB" id="A0A0F5K2N1"/>
<sequence length="335" mass="36676">MDNRPERPIVIRRGGPVRARSHGGGWKLAYADFMTALMAFFLLMWLLGSVNGAKLDGIADYFKQPLKVSLLGGDRAADGRSVLKGGGTDITRRDGEQRKVDGPRAINDPTSHDPTGKPISAPGMTSDAVPSPDAVLQKEAEDDNLRSLQSRIEDALDHNAALKPFRNQIVLDVTRDGLRIQIVDSKNRPMFASASAEVEPYMRAILRELGPVLNQVPNRLILEGHTDATPYAGKANGYTNWELSADRANASRRELISGGMSQDRVLRVIGLADTNQFNPDDAYDPRNRRISILVLNRRAERQLINDRARPAVLDNTRSAEAQSAAIGASRTQVAP</sequence>
<feature type="compositionally biased region" description="Basic and acidic residues" evidence="8">
    <location>
        <begin position="90"/>
        <end position="102"/>
    </location>
</feature>
<dbReference type="InterPro" id="IPR050330">
    <property type="entry name" value="Bact_OuterMem_StrucFunc"/>
</dbReference>
<dbReference type="PANTHER" id="PTHR30329">
    <property type="entry name" value="STATOR ELEMENT OF FLAGELLAR MOTOR COMPLEX"/>
    <property type="match status" value="1"/>
</dbReference>
<dbReference type="Pfam" id="PF00691">
    <property type="entry name" value="OmpA"/>
    <property type="match status" value="1"/>
</dbReference>
<reference evidence="11 12" key="1">
    <citation type="submission" date="2015-03" db="EMBL/GenBank/DDBJ databases">
        <title>Draft Genome Sequence of Burkholderia andropogonis type strain ICMP2807, isolated from Sorghum bicolor.</title>
        <authorList>
            <person name="Lopes-Santos L."/>
            <person name="Castro D.B."/>
            <person name="Ottoboni L.M."/>
            <person name="Park D."/>
            <person name="Weirc B.S."/>
            <person name="Destefano S.A."/>
        </authorList>
    </citation>
    <scope>NUCLEOTIDE SEQUENCE [LARGE SCALE GENOMIC DNA]</scope>
    <source>
        <strain evidence="11 12">ICMP2807</strain>
    </source>
</reference>
<accession>A0A0F5K2N1</accession>
<dbReference type="STRING" id="28092.WM40_06630"/>
<evidence type="ECO:0000256" key="9">
    <source>
        <dbReference type="SAM" id="Phobius"/>
    </source>
</evidence>
<dbReference type="OrthoDB" id="9809186at2"/>
<evidence type="ECO:0000259" key="10">
    <source>
        <dbReference type="PROSITE" id="PS51123"/>
    </source>
</evidence>
<dbReference type="InterPro" id="IPR036737">
    <property type="entry name" value="OmpA-like_sf"/>
</dbReference>
<evidence type="ECO:0000256" key="1">
    <source>
        <dbReference type="ARBA" id="ARBA00004162"/>
    </source>
</evidence>
<dbReference type="GO" id="GO:0005886">
    <property type="term" value="C:plasma membrane"/>
    <property type="evidence" value="ECO:0007669"/>
    <property type="project" value="UniProtKB-SubCell"/>
</dbReference>
<dbReference type="PANTHER" id="PTHR30329:SF21">
    <property type="entry name" value="LIPOPROTEIN YIAD-RELATED"/>
    <property type="match status" value="1"/>
</dbReference>
<keyword evidence="3" id="KW-1003">Cell membrane</keyword>
<dbReference type="Gene3D" id="3.30.1330.60">
    <property type="entry name" value="OmpA-like domain"/>
    <property type="match status" value="1"/>
</dbReference>